<protein>
    <submittedName>
        <fullName evidence="2">Roadblock/LC7 domain-containing protein</fullName>
    </submittedName>
</protein>
<dbReference type="SMART" id="SM00960">
    <property type="entry name" value="Robl_LC7"/>
    <property type="match status" value="1"/>
</dbReference>
<dbReference type="EMBL" id="JAVLVT010000010">
    <property type="protein sequence ID" value="MDS1272097.1"/>
    <property type="molecule type" value="Genomic_DNA"/>
</dbReference>
<dbReference type="Pfam" id="PF03259">
    <property type="entry name" value="Robl_LC7"/>
    <property type="match status" value="1"/>
</dbReference>
<dbReference type="Gene3D" id="3.30.450.30">
    <property type="entry name" value="Dynein light chain 2a, cytoplasmic"/>
    <property type="match status" value="1"/>
</dbReference>
<comment type="caution">
    <text evidence="2">The sequence shown here is derived from an EMBL/GenBank/DDBJ whole genome shotgun (WGS) entry which is preliminary data.</text>
</comment>
<keyword evidence="3" id="KW-1185">Reference proteome</keyword>
<dbReference type="PANTHER" id="PTHR36222">
    <property type="entry name" value="SERINE PROTEASE INHIBITOR RV3364C"/>
    <property type="match status" value="1"/>
</dbReference>
<feature type="domain" description="Roadblock/LAMTOR2" evidence="1">
    <location>
        <begin position="12"/>
        <end position="102"/>
    </location>
</feature>
<name>A0ABU2H9V6_9ACTN</name>
<dbReference type="PANTHER" id="PTHR36222:SF1">
    <property type="entry name" value="SERINE PROTEASE INHIBITOR RV3364C"/>
    <property type="match status" value="1"/>
</dbReference>
<dbReference type="Proteomes" id="UP001250214">
    <property type="component" value="Unassembled WGS sequence"/>
</dbReference>
<evidence type="ECO:0000259" key="1">
    <source>
        <dbReference type="SMART" id="SM00960"/>
    </source>
</evidence>
<sequence>MTAGTTGVERFAWLVNSFVNDVPAVQHAAVVSSDGLLLTTSTELSPERAEQLSAVASGMLSLAHGVSELFAQGRFERTIVRMQRGYLFLTTVAEGCCLAVLAGERCDTKVVAYQMALFVEKAGHVLTPALRGQLREAVAR</sequence>
<dbReference type="SUPFAM" id="SSF103196">
    <property type="entry name" value="Roadblock/LC7 domain"/>
    <property type="match status" value="1"/>
</dbReference>
<evidence type="ECO:0000313" key="2">
    <source>
        <dbReference type="EMBL" id="MDS1272097.1"/>
    </source>
</evidence>
<dbReference type="InterPro" id="IPR004942">
    <property type="entry name" value="Roadblock/LAMTOR2_dom"/>
</dbReference>
<dbReference type="InterPro" id="IPR053141">
    <property type="entry name" value="Mycobact_SerProt_Inhib_Rv3364c"/>
</dbReference>
<dbReference type="RefSeq" id="WP_310913671.1">
    <property type="nucleotide sequence ID" value="NZ_JAVLVT010000010.1"/>
</dbReference>
<proteinExistence type="predicted"/>
<organism evidence="2 3">
    <name type="scientific">Lipingzhangella rawalii</name>
    <dbReference type="NCBI Taxonomy" id="2055835"/>
    <lineage>
        <taxon>Bacteria</taxon>
        <taxon>Bacillati</taxon>
        <taxon>Actinomycetota</taxon>
        <taxon>Actinomycetes</taxon>
        <taxon>Streptosporangiales</taxon>
        <taxon>Nocardiopsidaceae</taxon>
        <taxon>Lipingzhangella</taxon>
    </lineage>
</organism>
<evidence type="ECO:0000313" key="3">
    <source>
        <dbReference type="Proteomes" id="UP001250214"/>
    </source>
</evidence>
<reference evidence="3" key="1">
    <citation type="submission" date="2023-07" db="EMBL/GenBank/DDBJ databases">
        <title>Novel species in the genus Lipingzhangella isolated from Sambhar Salt Lake.</title>
        <authorList>
            <person name="Jiya N."/>
            <person name="Kajale S."/>
            <person name="Sharma A."/>
        </authorList>
    </citation>
    <scope>NUCLEOTIDE SEQUENCE [LARGE SCALE GENOMIC DNA]</scope>
    <source>
        <strain evidence="3">LS1_29</strain>
    </source>
</reference>
<gene>
    <name evidence="2" type="ORF">RIF23_17545</name>
</gene>
<accession>A0ABU2H9V6</accession>